<dbReference type="AlphaFoldDB" id="A0A977PYV2"/>
<gene>
    <name evidence="1" type="ORF">KA717_17650</name>
</gene>
<protein>
    <submittedName>
        <fullName evidence="1">Uncharacterized protein</fullName>
    </submittedName>
</protein>
<proteinExistence type="predicted"/>
<dbReference type="KEGG" id="wna:KA717_17650"/>
<accession>A0A977PYV2</accession>
<dbReference type="Proteomes" id="UP001065613">
    <property type="component" value="Chromosome"/>
</dbReference>
<dbReference type="InterPro" id="IPR043129">
    <property type="entry name" value="ATPase_NBD"/>
</dbReference>
<reference evidence="1" key="1">
    <citation type="submission" date="2021-04" db="EMBL/GenBank/DDBJ databases">
        <title>Genome sequence of Woronichinia naegeliana from Washington state freshwater lake bloom.</title>
        <authorList>
            <person name="Dreher T.W."/>
        </authorList>
    </citation>
    <scope>NUCLEOTIDE SEQUENCE</scope>
    <source>
        <strain evidence="1">WA131</strain>
    </source>
</reference>
<evidence type="ECO:0000313" key="1">
    <source>
        <dbReference type="EMBL" id="UXE64167.1"/>
    </source>
</evidence>
<dbReference type="SUPFAM" id="SSF53067">
    <property type="entry name" value="Actin-like ATPase domain"/>
    <property type="match status" value="1"/>
</dbReference>
<organism evidence="1">
    <name type="scientific">Woronichinia naegeliana WA131</name>
    <dbReference type="NCBI Taxonomy" id="2824559"/>
    <lineage>
        <taxon>Bacteria</taxon>
        <taxon>Bacillati</taxon>
        <taxon>Cyanobacteriota</taxon>
        <taxon>Cyanophyceae</taxon>
        <taxon>Synechococcales</taxon>
        <taxon>Coelosphaeriaceae</taxon>
        <taxon>Woronichinia</taxon>
    </lineage>
</organism>
<dbReference type="Gene3D" id="3.30.420.40">
    <property type="match status" value="1"/>
</dbReference>
<sequence>MSNSQEKSEKLKYRPLLPKMKNFGSSVAAGEWTIGEKSLFRDIADNLDFDTAKYTEINSIPSPWSKSLQFMSAIQETNYPSRDWLIAQYRGLLAAIALSENLGLSLQAVRVDLEFYRNVDKERDPSLYKKIEFGRCLGKLKPSDDYTALSMIPPSGSWSQLFLFELGENVIGFTSPATLVVPVGYLKIDIERRIPWVRNGFFVDPIANGLNTTQKPLLASWLNNLRTELMRNPVNIDLAGSIANELEKFRTDLGISQLDVFKPCDKAIPFGEPLTPSPLDALAPVERVTEESNVMVKVSAGLKPARQLYLFDPIKLPALMGRDAREITVIDSSSLANFNRDLHGRSDALFLTDAELFTENLFYARIKGLLPGTWLDKKLNLDNLTILLPLNPILKDYFSSEDLEKNVQLTSCNAPEGPGVRVTLGLQLSGFDKKTVDYQVYKDFPLKAENEMLLAFPELSLWPNIPPNRWREYFVFVDVTEDLGGLAFSIEQPTEKATQEIRESGQEKFQYWKCERYPSILSAINRDKQFLGFLPLTIPKIQAGGAGSWTVGVDFGTSFTNIYVREGNGKADRINLRSHLLRIAKGGLEESQTALIYQEFFIPDVFLPRGENPPLSSILTTRGWQEIQGKIPDLISHARTYFPQEQYDFNKDYIKTNIKWQQVEYQRPFLGQLLRLIVAQASIEGVNTIDWVVSYPSAFSLMKLNLYERTWQNLLKSLSELSEQTHRINGKSYSQGTESENPAVQGLRTESIAFAQFFADILNKNLVHTTCVDIGGGTSDISIWQENTLVHQASVPYAGRNMFHRILRDNLAFVGDIFGLSVQDSDDFRSEFKTVSNFNSALDLYLRANANEILTDGYVMSSNKPRNREFRTLVALAWGGLYHYLGLLHKYLQHPSEKLLLQTENVTSILVGGNGARFLNWLSPSGRYTANSEINDLLRGILVKSSGLQPYPDLMTLSTKPKEEACGGLSVLPSTTKLKGLSQKQKDYPFWGESCTINGKDFAPEDRLMLLDTWQTIDDFRITSFTELENYISNFNKIIADESIEEIDQLRDFHQGGLFQMKDSIKRLLTDSVRDACIKKHGPIAEFEPEPAFLLTLRCFIGVLADQWSKTAN</sequence>
<dbReference type="EMBL" id="CP073041">
    <property type="protein sequence ID" value="UXE64167.1"/>
    <property type="molecule type" value="Genomic_DNA"/>
</dbReference>
<name>A0A977PYV2_9CYAN</name>